<reference evidence="1" key="3">
    <citation type="submission" date="2025-09" db="UniProtKB">
        <authorList>
            <consortium name="Ensembl"/>
        </authorList>
    </citation>
    <scope>IDENTIFICATION</scope>
</reference>
<dbReference type="GeneTree" id="ENSGT00390000012296"/>
<dbReference type="PANTHER" id="PTHR15571:SF2">
    <property type="entry name" value="GEM-ASSOCIATED PROTEIN 4"/>
    <property type="match status" value="1"/>
</dbReference>
<dbReference type="InParanoid" id="G1QI69"/>
<dbReference type="HOGENOM" id="CLU_010121_0_0_1"/>
<dbReference type="EMBL" id="ADFV01123824">
    <property type="status" value="NOT_ANNOTATED_CDS"/>
    <property type="molecule type" value="Genomic_DNA"/>
</dbReference>
<evidence type="ECO:0000313" key="1">
    <source>
        <dbReference type="Ensembl" id="ENSNLEP00000000612.2"/>
    </source>
</evidence>
<keyword evidence="2" id="KW-1185">Reference proteome</keyword>
<dbReference type="AlphaFoldDB" id="G1QI69"/>
<name>G1QI69_NOMLE</name>
<dbReference type="GO" id="GO:0000387">
    <property type="term" value="P:spliceosomal snRNP assembly"/>
    <property type="evidence" value="ECO:0007669"/>
    <property type="project" value="Ensembl"/>
</dbReference>
<proteinExistence type="predicted"/>
<dbReference type="EMBL" id="ADFV01123823">
    <property type="status" value="NOT_ANNOTATED_CDS"/>
    <property type="molecule type" value="Genomic_DNA"/>
</dbReference>
<reference evidence="1 2" key="1">
    <citation type="submission" date="2012-10" db="EMBL/GenBank/DDBJ databases">
        <authorList>
            <consortium name="Gibbon Genome Sequencing Consortium"/>
        </authorList>
    </citation>
    <scope>NUCLEOTIDE SEQUENCE [LARGE SCALE GENOMIC DNA]</scope>
</reference>
<accession>G1QI69</accession>
<organism evidence="1 2">
    <name type="scientific">Nomascus leucogenys</name>
    <name type="common">Northern white-cheeked gibbon</name>
    <name type="synonym">Hylobates leucogenys</name>
    <dbReference type="NCBI Taxonomy" id="61853"/>
    <lineage>
        <taxon>Eukaryota</taxon>
        <taxon>Metazoa</taxon>
        <taxon>Chordata</taxon>
        <taxon>Craniata</taxon>
        <taxon>Vertebrata</taxon>
        <taxon>Euteleostomi</taxon>
        <taxon>Mammalia</taxon>
        <taxon>Eutheria</taxon>
        <taxon>Euarchontoglires</taxon>
        <taxon>Primates</taxon>
        <taxon>Haplorrhini</taxon>
        <taxon>Catarrhini</taxon>
        <taxon>Hylobatidae</taxon>
        <taxon>Nomascus</taxon>
    </lineage>
</organism>
<dbReference type="GO" id="GO:0043021">
    <property type="term" value="F:ribonucleoprotein complex binding"/>
    <property type="evidence" value="ECO:0007669"/>
    <property type="project" value="Ensembl"/>
</dbReference>
<dbReference type="GO" id="GO:0005829">
    <property type="term" value="C:cytosol"/>
    <property type="evidence" value="ECO:0007669"/>
    <property type="project" value="Ensembl"/>
</dbReference>
<dbReference type="Proteomes" id="UP000001073">
    <property type="component" value="Chromosome 19"/>
</dbReference>
<dbReference type="OMA" id="SCHNWLP"/>
<dbReference type="GO" id="GO:0015030">
    <property type="term" value="C:Cajal body"/>
    <property type="evidence" value="ECO:0007669"/>
    <property type="project" value="Ensembl"/>
</dbReference>
<dbReference type="GO" id="GO:0006364">
    <property type="term" value="P:rRNA processing"/>
    <property type="evidence" value="ECO:0007669"/>
    <property type="project" value="InterPro"/>
</dbReference>
<dbReference type="GO" id="GO:0005730">
    <property type="term" value="C:nucleolus"/>
    <property type="evidence" value="ECO:0007669"/>
    <property type="project" value="Ensembl"/>
</dbReference>
<dbReference type="GO" id="GO:0032797">
    <property type="term" value="C:SMN complex"/>
    <property type="evidence" value="ECO:0007669"/>
    <property type="project" value="Ensembl"/>
</dbReference>
<dbReference type="PANTHER" id="PTHR15571">
    <property type="entry name" value="GEM-ASSOCIATED PROTEIN 4"/>
    <property type="match status" value="1"/>
</dbReference>
<dbReference type="Ensembl" id="ENSNLET00000000652.2">
    <property type="protein sequence ID" value="ENSNLEP00000000612.2"/>
    <property type="gene ID" value="ENSNLEG00000000531.2"/>
</dbReference>
<gene>
    <name evidence="1" type="primary">GEMIN4</name>
</gene>
<sequence>MDLGPLNICEEMTILHGGFLLAEQLFRPKALAELTKSDWEHVGRPIVEALREISSAAAHSQPFAWKKKALIIIWAKVLQPHPVTPSDTETRWQEDLFFSVGNMIPTINHTVLFELLKSLEASGLFIQLLTALPTTICHAELERFLEHVTVDTSSEDVAFFLDVWWEMMKHKGHLQDPLLSQFSAMAHKYLPALDEFPHPPKRLRSDPDVCSTMPLLAMLLRGLMQIQSWILGPGRKCCALANLADMLTVFALTEDDPQEVSATVYLDKLATVISVWNSDTQNPYRQQALAEKVKEAERDVSLTSLAKLPSETIFMGCEFLHRLLREWGEELQAVLRSSQETSYDSYRLCNSLTSFSQNATLYLNRTSLSKEERQVVSELAECVRDFLRKTSTVLKNRALEDITASIAMAIIQQKMDRHMEVCYIFASEKKWAFSDEWVACLGSNRALFREPDLVLRLLETVIDVSTADRAIPESQIRQVVHLILECYADLSLPGKNKVLAGVLHSWGRKGLSEKLLAYVEGFQEDLNTTFNQLTQSASEQGLAKAVASVARLVIVHPEVTVKKMCGLAVVNLGTHKFLAQILTAFPALRFVEEQGPNSSATFMVSCLRETLLNCLMSPVKPQWIPVAALLEPDEVLKEFVLPFLRLDVEEVDLSLRIFIQTLEANACREEYWLQTCSPFPLLFSLCQLLDGFSKYWQLPKEKRCLSLDRKDLAIHILELLCEIVSANAETFSPDICKLSEDEWTSQAHPGYGAGTGLLAWMECCCVSSGVSERMLSLLVVDVGNPEEVRLFSKGFLVALVQVMPWCSPQEWQRLHQLTRRLLEKQLLHVPYSLEYIQFVPLLNLKPFAQELQLSVLFLRTFQFLCSQSCHNWLPLEGWNHVVKLLCGSLTRLLDSVRLIQSAGPWAQGPEQDLTQEALFVYTQVFCHALHIMAMLHSEVCEPLYVLALETLTCYEALSKTNPSVSSLLQRAHEQRFLKSIAEGISPEERRQTLLQKMNSF</sequence>
<dbReference type="InterPro" id="IPR033265">
    <property type="entry name" value="GEMIN4"/>
</dbReference>
<dbReference type="FunCoup" id="G1QI69">
    <property type="interactions" value="1481"/>
</dbReference>
<dbReference type="eggNOG" id="ENOG502QRX9">
    <property type="taxonomic scope" value="Eukaryota"/>
</dbReference>
<reference evidence="1" key="2">
    <citation type="submission" date="2025-08" db="UniProtKB">
        <authorList>
            <consortium name="Ensembl"/>
        </authorList>
    </citation>
    <scope>IDENTIFICATION</scope>
</reference>
<evidence type="ECO:0000313" key="2">
    <source>
        <dbReference type="Proteomes" id="UP000001073"/>
    </source>
</evidence>
<protein>
    <submittedName>
        <fullName evidence="1">Gem nuclear organelle associated protein 4</fullName>
    </submittedName>
</protein>
<dbReference type="STRING" id="61853.ENSNLEP00000000612"/>